<feature type="transmembrane region" description="Helical" evidence="11">
    <location>
        <begin position="231"/>
        <end position="253"/>
    </location>
</feature>
<comment type="similarity">
    <text evidence="2 10">Belongs to the ABC-4 integral membrane protein family. FtsX subfamily.</text>
</comment>
<dbReference type="PANTHER" id="PTHR47755:SF1">
    <property type="entry name" value="CELL DIVISION PROTEIN FTSX"/>
    <property type="match status" value="1"/>
</dbReference>
<dbReference type="GO" id="GO:0051301">
    <property type="term" value="P:cell division"/>
    <property type="evidence" value="ECO:0007669"/>
    <property type="project" value="UniProtKB-KW"/>
</dbReference>
<gene>
    <name evidence="14" type="ORF">COV54_00570</name>
</gene>
<comment type="subcellular location">
    <subcellularLocation>
        <location evidence="1">Cell membrane</location>
        <topology evidence="1">Multi-pass membrane protein</topology>
    </subcellularLocation>
</comment>
<feature type="domain" description="FtsX extracellular" evidence="13">
    <location>
        <begin position="59"/>
        <end position="146"/>
    </location>
</feature>
<reference evidence="14 15" key="1">
    <citation type="submission" date="2017-09" db="EMBL/GenBank/DDBJ databases">
        <title>Depth-based differentiation of microbial function through sediment-hosted aquifers and enrichment of novel symbionts in the deep terrestrial subsurface.</title>
        <authorList>
            <person name="Probst A.J."/>
            <person name="Ladd B."/>
            <person name="Jarett J.K."/>
            <person name="Geller-Mcgrath D.E."/>
            <person name="Sieber C.M."/>
            <person name="Emerson J.B."/>
            <person name="Anantharaman K."/>
            <person name="Thomas B.C."/>
            <person name="Malmstrom R."/>
            <person name="Stieglmeier M."/>
            <person name="Klingl A."/>
            <person name="Woyke T."/>
            <person name="Ryan C.M."/>
            <person name="Banfield J.F."/>
        </authorList>
    </citation>
    <scope>NUCLEOTIDE SEQUENCE [LARGE SCALE GENOMIC DNA]</scope>
    <source>
        <strain evidence="14">CG11_big_fil_rev_8_21_14_0_20_38_23</strain>
    </source>
</reference>
<keyword evidence="7 11" id="KW-1133">Transmembrane helix</keyword>
<evidence type="ECO:0000256" key="9">
    <source>
        <dbReference type="ARBA" id="ARBA00023306"/>
    </source>
</evidence>
<dbReference type="InterPro" id="IPR003838">
    <property type="entry name" value="ABC3_permease_C"/>
</dbReference>
<evidence type="ECO:0000259" key="12">
    <source>
        <dbReference type="Pfam" id="PF02687"/>
    </source>
</evidence>
<dbReference type="GO" id="GO:0005886">
    <property type="term" value="C:plasma membrane"/>
    <property type="evidence" value="ECO:0007669"/>
    <property type="project" value="UniProtKB-SubCell"/>
</dbReference>
<dbReference type="PIRSF" id="PIRSF003097">
    <property type="entry name" value="FtsX"/>
    <property type="match status" value="1"/>
</dbReference>
<keyword evidence="9 10" id="KW-0131">Cell cycle</keyword>
<keyword evidence="5 10" id="KW-0132">Cell division</keyword>
<dbReference type="Pfam" id="PF18075">
    <property type="entry name" value="FtsX_ECD"/>
    <property type="match status" value="1"/>
</dbReference>
<accession>A0A2H0NHE1</accession>
<feature type="transmembrane region" description="Helical" evidence="11">
    <location>
        <begin position="21"/>
        <end position="43"/>
    </location>
</feature>
<evidence type="ECO:0000313" key="14">
    <source>
        <dbReference type="EMBL" id="PIR07536.1"/>
    </source>
</evidence>
<evidence type="ECO:0000256" key="7">
    <source>
        <dbReference type="ARBA" id="ARBA00022989"/>
    </source>
</evidence>
<dbReference type="InterPro" id="IPR004513">
    <property type="entry name" value="FtsX"/>
</dbReference>
<dbReference type="Pfam" id="PF02687">
    <property type="entry name" value="FtsX"/>
    <property type="match status" value="1"/>
</dbReference>
<evidence type="ECO:0000313" key="15">
    <source>
        <dbReference type="Proteomes" id="UP000228867"/>
    </source>
</evidence>
<proteinExistence type="inferred from homology"/>
<evidence type="ECO:0000256" key="4">
    <source>
        <dbReference type="ARBA" id="ARBA00022475"/>
    </source>
</evidence>
<dbReference type="InterPro" id="IPR040690">
    <property type="entry name" value="FtsX_ECD"/>
</dbReference>
<comment type="caution">
    <text evidence="14">The sequence shown here is derived from an EMBL/GenBank/DDBJ whole genome shotgun (WGS) entry which is preliminary data.</text>
</comment>
<dbReference type="Gene3D" id="3.30.70.3040">
    <property type="match status" value="1"/>
</dbReference>
<evidence type="ECO:0000256" key="6">
    <source>
        <dbReference type="ARBA" id="ARBA00022692"/>
    </source>
</evidence>
<keyword evidence="6 11" id="KW-0812">Transmembrane</keyword>
<dbReference type="AlphaFoldDB" id="A0A2H0NHE1"/>
<feature type="domain" description="ABC3 transporter permease C-terminal" evidence="12">
    <location>
        <begin position="182"/>
        <end position="301"/>
    </location>
</feature>
<evidence type="ECO:0000256" key="5">
    <source>
        <dbReference type="ARBA" id="ARBA00022618"/>
    </source>
</evidence>
<evidence type="ECO:0000256" key="10">
    <source>
        <dbReference type="PIRNR" id="PIRNR003097"/>
    </source>
</evidence>
<evidence type="ECO:0000256" key="2">
    <source>
        <dbReference type="ARBA" id="ARBA00007379"/>
    </source>
</evidence>
<evidence type="ECO:0000256" key="11">
    <source>
        <dbReference type="SAM" id="Phobius"/>
    </source>
</evidence>
<name>A0A2H0NHE1_9BACT</name>
<feature type="transmembrane region" description="Helical" evidence="11">
    <location>
        <begin position="180"/>
        <end position="202"/>
    </location>
</feature>
<dbReference type="PANTHER" id="PTHR47755">
    <property type="entry name" value="CELL DIVISION PROTEIN FTSX"/>
    <property type="match status" value="1"/>
</dbReference>
<evidence type="ECO:0000256" key="3">
    <source>
        <dbReference type="ARBA" id="ARBA00021907"/>
    </source>
</evidence>
<keyword evidence="8 10" id="KW-0472">Membrane</keyword>
<protein>
    <recommendedName>
        <fullName evidence="3 10">Cell division protein FtsX</fullName>
    </recommendedName>
</protein>
<organism evidence="14 15">
    <name type="scientific">Candidatus Jorgensenbacteria bacterium CG11_big_fil_rev_8_21_14_0_20_38_23</name>
    <dbReference type="NCBI Taxonomy" id="1974594"/>
    <lineage>
        <taxon>Bacteria</taxon>
        <taxon>Candidatus Joergenseniibacteriota</taxon>
    </lineage>
</organism>
<dbReference type="EMBL" id="PCWR01000015">
    <property type="protein sequence ID" value="PIR07536.1"/>
    <property type="molecule type" value="Genomic_DNA"/>
</dbReference>
<keyword evidence="4 10" id="KW-1003">Cell membrane</keyword>
<evidence type="ECO:0000259" key="13">
    <source>
        <dbReference type="Pfam" id="PF18075"/>
    </source>
</evidence>
<evidence type="ECO:0000256" key="1">
    <source>
        <dbReference type="ARBA" id="ARBA00004651"/>
    </source>
</evidence>
<sequence>MLVNLARVIKYGFQSFLRNGWLSFATITVMILVLLVFGGLILFNVVTKATIQSLQDKIDISVYFKSNVSEDSILSVRSSLEKLAEIKSVEYISQDRALEEFKVKHKDEPVISQALAEFSTNPLLASLNIKAKDPRQYAGIADYLNNSTLQNVVEKISYAQNQIVIDRLVAIVDTVQKFGIALNIFLALVATLVTFTTIRLAIYSNSDQISVMRLVGASNWFIRGPYIIEGILYGIIGGILSFIIWIPLIKFIHPYIINFVSEANLSVYLQSNFIFFLGYQLILGIFLGVISSLIAIRRYLRI</sequence>
<feature type="transmembrane region" description="Helical" evidence="11">
    <location>
        <begin position="273"/>
        <end position="296"/>
    </location>
</feature>
<evidence type="ECO:0000256" key="8">
    <source>
        <dbReference type="ARBA" id="ARBA00023136"/>
    </source>
</evidence>
<dbReference type="Proteomes" id="UP000228867">
    <property type="component" value="Unassembled WGS sequence"/>
</dbReference>